<proteinExistence type="predicted"/>
<feature type="transmembrane region" description="Helical" evidence="2">
    <location>
        <begin position="101"/>
        <end position="124"/>
    </location>
</feature>
<evidence type="ECO:0000256" key="2">
    <source>
        <dbReference type="SAM" id="Phobius"/>
    </source>
</evidence>
<organism evidence="3 4">
    <name type="scientific">Kineosphaera limosa NBRC 100340</name>
    <dbReference type="NCBI Taxonomy" id="1184609"/>
    <lineage>
        <taxon>Bacteria</taxon>
        <taxon>Bacillati</taxon>
        <taxon>Actinomycetota</taxon>
        <taxon>Actinomycetes</taxon>
        <taxon>Micrococcales</taxon>
        <taxon>Dermatophilaceae</taxon>
        <taxon>Kineosphaera</taxon>
    </lineage>
</organism>
<reference evidence="3 4" key="1">
    <citation type="submission" date="2012-08" db="EMBL/GenBank/DDBJ databases">
        <title>Whole genome shotgun sequence of Kineosphaera limosa NBRC 100340.</title>
        <authorList>
            <person name="Yoshida I."/>
            <person name="Isaki S."/>
            <person name="Hosoyama A."/>
            <person name="Tsuchikane K."/>
            <person name="Katsumata H."/>
            <person name="Ando Y."/>
            <person name="Ohji S."/>
            <person name="Hamada M."/>
            <person name="Tamura T."/>
            <person name="Yamazoe A."/>
            <person name="Yamazaki S."/>
            <person name="Fujita N."/>
        </authorList>
    </citation>
    <scope>NUCLEOTIDE SEQUENCE [LARGE SCALE GENOMIC DNA]</scope>
    <source>
        <strain evidence="3 4">NBRC 100340</strain>
    </source>
</reference>
<keyword evidence="2" id="KW-0472">Membrane</keyword>
<evidence type="ECO:0000313" key="4">
    <source>
        <dbReference type="Proteomes" id="UP000008366"/>
    </source>
</evidence>
<dbReference type="RefSeq" id="WP_006594316.1">
    <property type="nucleotide sequence ID" value="NZ_BAHD01000082.1"/>
</dbReference>
<keyword evidence="2" id="KW-1133">Transmembrane helix</keyword>
<sequence length="211" mass="21665">MSLVAAGLMAGGSLLRWGGCDVAGIDASSACVAAQSSNYYATASAWSVAVMLAAVVLTGLALAHLARAFSSPLAPWIAGAWALGGATVAATALGWLDENLILVWLTLPFSLAWMAAPLLACVLIASSERTPRPASLIVVTATVLISPAGEAAALGLIAGPHVSRHRSVDRPAGRNRSAPHRDERDLATARRRPRTAKPASRSRSGLTCGHT</sequence>
<dbReference type="Proteomes" id="UP000008366">
    <property type="component" value="Unassembled WGS sequence"/>
</dbReference>
<accession>K6XG46</accession>
<feature type="compositionally biased region" description="Basic and acidic residues" evidence="1">
    <location>
        <begin position="179"/>
        <end position="188"/>
    </location>
</feature>
<feature type="transmembrane region" description="Helical" evidence="2">
    <location>
        <begin position="136"/>
        <end position="158"/>
    </location>
</feature>
<dbReference type="EMBL" id="BAHD01000082">
    <property type="protein sequence ID" value="GAB97784.1"/>
    <property type="molecule type" value="Genomic_DNA"/>
</dbReference>
<keyword evidence="4" id="KW-1185">Reference proteome</keyword>
<evidence type="ECO:0000313" key="3">
    <source>
        <dbReference type="EMBL" id="GAB97784.1"/>
    </source>
</evidence>
<keyword evidence="2" id="KW-0812">Transmembrane</keyword>
<comment type="caution">
    <text evidence="3">The sequence shown here is derived from an EMBL/GenBank/DDBJ whole genome shotgun (WGS) entry which is preliminary data.</text>
</comment>
<protein>
    <submittedName>
        <fullName evidence="3">Uncharacterized protein</fullName>
    </submittedName>
</protein>
<dbReference type="AlphaFoldDB" id="K6XG46"/>
<feature type="transmembrane region" description="Helical" evidence="2">
    <location>
        <begin position="73"/>
        <end position="95"/>
    </location>
</feature>
<feature type="transmembrane region" description="Helical" evidence="2">
    <location>
        <begin position="43"/>
        <end position="66"/>
    </location>
</feature>
<evidence type="ECO:0000256" key="1">
    <source>
        <dbReference type="SAM" id="MobiDB-lite"/>
    </source>
</evidence>
<feature type="region of interest" description="Disordered" evidence="1">
    <location>
        <begin position="165"/>
        <end position="211"/>
    </location>
</feature>
<name>K6XG46_9MICO</name>
<gene>
    <name evidence="3" type="ORF">KILIM_082_00010</name>
</gene>